<feature type="transmembrane region" description="Helical" evidence="2">
    <location>
        <begin position="564"/>
        <end position="583"/>
    </location>
</feature>
<keyword evidence="2" id="KW-0472">Membrane</keyword>
<feature type="transmembrane region" description="Helical" evidence="2">
    <location>
        <begin position="686"/>
        <end position="705"/>
    </location>
</feature>
<feature type="transmembrane region" description="Helical" evidence="2">
    <location>
        <begin position="525"/>
        <end position="544"/>
    </location>
</feature>
<feature type="transmembrane region" description="Helical" evidence="2">
    <location>
        <begin position="462"/>
        <end position="482"/>
    </location>
</feature>
<evidence type="ECO:0000256" key="2">
    <source>
        <dbReference type="SAM" id="Phobius"/>
    </source>
</evidence>
<sequence>MSECDGVSPSQVYLQCHQSKWRTCKTEKECVSSGACSDRDPTTALLSRKSPIKVDYGRCFTSGFKDGPRPFFCRSSHTIQPIIGCIERYRTQETCYDTWRTLDLQTNFGNWLEPAMTQEECQNYTQRGRYGCVFPGDYKAMSWHFAEECTCIGGIPSLAWDWEEGVWSTPQSRPLTWTQSEYANRLVYDHKALDFFALEKWIQVAREEYFLYSVQSQILCETNLANLPLKTVTCDCGVANDSPRDYSCYEDIDKNKLTHVGVKSICGGKGDIIKSPSGIATFGPFSVRGCTIVDIFTIYQTWFAAPFVPPPLSFRWQETRDIGVVRNNNGATVGELLGSGSAFKFRNRNNLIDFTVCLRVLKEPKTYKIPDIGYAKGSLEYILPLGKKIDVEDDKFCYEDDNLCFNYGKWWCARGLDATELPFSESDEDLSAIIRLFPIARQENYEEEDESYVSHSTKSLCYTLGALYCFLGFLYLLSLYGVMDAKSLTNLRTVCSVAFVIVCVFRASFMFLYPTGTFEFEPLSYFVVFEIPTFVLFSLLIYMIYTFKRLVYKKGFFPDNPTPILIIGWTFVWSLWLVVTIVYSEVILELAETEEDCEGRVEISYDDEEDATRILSVAYQSVIIFVTFVLTSIFFYYTYKIYKRLTKVISQTKRFIIIVGGAFNVAFFFRTILFLIVLAADFSSSVYLFCTLFFTEVVMMFFMLIQVNDRFLRWEYYFSTTPRSSLEEGTRTTRSEGGRASTFNTPASISPESQTREG</sequence>
<dbReference type="AlphaFoldDB" id="A0A7S4UMN0"/>
<feature type="region of interest" description="Disordered" evidence="1">
    <location>
        <begin position="726"/>
        <end position="758"/>
    </location>
</feature>
<feature type="compositionally biased region" description="Polar residues" evidence="1">
    <location>
        <begin position="741"/>
        <end position="758"/>
    </location>
</feature>
<feature type="compositionally biased region" description="Basic and acidic residues" evidence="1">
    <location>
        <begin position="726"/>
        <end position="737"/>
    </location>
</feature>
<keyword evidence="2" id="KW-1133">Transmembrane helix</keyword>
<dbReference type="GO" id="GO:0006935">
    <property type="term" value="P:chemotaxis"/>
    <property type="evidence" value="ECO:0007669"/>
    <property type="project" value="TreeGrafter"/>
</dbReference>
<feature type="transmembrane region" description="Helical" evidence="2">
    <location>
        <begin position="494"/>
        <end position="513"/>
    </location>
</feature>
<dbReference type="PANTHER" id="PTHR32102:SF17">
    <property type="entry name" value="THH1_TOM1_TOM3 DOMAIN-CONTAINING PROTEIN"/>
    <property type="match status" value="1"/>
</dbReference>
<evidence type="ECO:0000256" key="1">
    <source>
        <dbReference type="SAM" id="MobiDB-lite"/>
    </source>
</evidence>
<keyword evidence="2" id="KW-0812">Transmembrane</keyword>
<gene>
    <name evidence="3" type="ORF">NAES01612_LOCUS22006</name>
</gene>
<reference evidence="3" key="1">
    <citation type="submission" date="2021-01" db="EMBL/GenBank/DDBJ databases">
        <authorList>
            <person name="Corre E."/>
            <person name="Pelletier E."/>
            <person name="Niang G."/>
            <person name="Scheremetjew M."/>
            <person name="Finn R."/>
            <person name="Kale V."/>
            <person name="Holt S."/>
            <person name="Cochrane G."/>
            <person name="Meng A."/>
            <person name="Brown T."/>
            <person name="Cohen L."/>
        </authorList>
    </citation>
    <scope>NUCLEOTIDE SEQUENCE</scope>
    <source>
        <strain evidence="3">SoJaBio B1-5/56/2</strain>
    </source>
</reference>
<dbReference type="EMBL" id="HBKR01033545">
    <property type="protein sequence ID" value="CAE2330674.1"/>
    <property type="molecule type" value="Transcribed_RNA"/>
</dbReference>
<organism evidence="3">
    <name type="scientific">Paramoeba aestuarina</name>
    <dbReference type="NCBI Taxonomy" id="180227"/>
    <lineage>
        <taxon>Eukaryota</taxon>
        <taxon>Amoebozoa</taxon>
        <taxon>Discosea</taxon>
        <taxon>Flabellinia</taxon>
        <taxon>Dactylopodida</taxon>
        <taxon>Paramoebidae</taxon>
        <taxon>Paramoeba</taxon>
    </lineage>
</organism>
<name>A0A7S4UMN0_9EUKA</name>
<accession>A0A7S4UMN0</accession>
<dbReference type="PANTHER" id="PTHR32102">
    <property type="entry name" value="DUF1084 DOMAIN-CONTAINING PROTEIN-RELATED"/>
    <property type="match status" value="1"/>
</dbReference>
<feature type="transmembrane region" description="Helical" evidence="2">
    <location>
        <begin position="617"/>
        <end position="639"/>
    </location>
</feature>
<proteinExistence type="predicted"/>
<protein>
    <submittedName>
        <fullName evidence="3">Uncharacterized protein</fullName>
    </submittedName>
</protein>
<feature type="transmembrane region" description="Helical" evidence="2">
    <location>
        <begin position="655"/>
        <end position="680"/>
    </location>
</feature>
<evidence type="ECO:0000313" key="3">
    <source>
        <dbReference type="EMBL" id="CAE2330674.1"/>
    </source>
</evidence>